<evidence type="ECO:0000256" key="2">
    <source>
        <dbReference type="SAM" id="Phobius"/>
    </source>
</evidence>
<reference evidence="5" key="1">
    <citation type="journal article" date="2019" name="Int. J. Syst. Evol. Microbiol.">
        <title>The Global Catalogue of Microorganisms (GCM) 10K type strain sequencing project: providing services to taxonomists for standard genome sequencing and annotation.</title>
        <authorList>
            <consortium name="The Broad Institute Genomics Platform"/>
            <consortium name="The Broad Institute Genome Sequencing Center for Infectious Disease"/>
            <person name="Wu L."/>
            <person name="Ma J."/>
        </authorList>
    </citation>
    <scope>NUCLEOTIDE SEQUENCE [LARGE SCALE GENOMIC DNA]</scope>
    <source>
        <strain evidence="5">JCM 9377</strain>
    </source>
</reference>
<accession>A0ABP6QAL1</accession>
<name>A0ABP6QAL1_9ACTN</name>
<keyword evidence="2" id="KW-1133">Transmembrane helix</keyword>
<keyword evidence="2" id="KW-0472">Membrane</keyword>
<dbReference type="EMBL" id="BAAAUV010000006">
    <property type="protein sequence ID" value="GAA3210154.1"/>
    <property type="molecule type" value="Genomic_DNA"/>
</dbReference>
<evidence type="ECO:0000256" key="1">
    <source>
        <dbReference type="ARBA" id="ARBA00022737"/>
    </source>
</evidence>
<dbReference type="SUPFAM" id="SSF48239">
    <property type="entry name" value="Terpenoid cyclases/Protein prenyltransferases"/>
    <property type="match status" value="1"/>
</dbReference>
<dbReference type="RefSeq" id="WP_344827538.1">
    <property type="nucleotide sequence ID" value="NZ_BAAAUV010000006.1"/>
</dbReference>
<dbReference type="InterPro" id="IPR001330">
    <property type="entry name" value="Prenyltrans"/>
</dbReference>
<evidence type="ECO:0000259" key="3">
    <source>
        <dbReference type="Pfam" id="PF00432"/>
    </source>
</evidence>
<dbReference type="Proteomes" id="UP001501237">
    <property type="component" value="Unassembled WGS sequence"/>
</dbReference>
<feature type="domain" description="Prenyltransferase alpha-alpha toroid" evidence="3">
    <location>
        <begin position="23"/>
        <end position="178"/>
    </location>
</feature>
<dbReference type="CDD" id="cd00688">
    <property type="entry name" value="ISOPREN_C2_like"/>
    <property type="match status" value="1"/>
</dbReference>
<protein>
    <recommendedName>
        <fullName evidence="3">Prenyltransferase alpha-alpha toroid domain-containing protein</fullName>
    </recommendedName>
</protein>
<keyword evidence="1" id="KW-0677">Repeat</keyword>
<feature type="transmembrane region" description="Helical" evidence="2">
    <location>
        <begin position="368"/>
        <end position="388"/>
    </location>
</feature>
<dbReference type="InterPro" id="IPR008930">
    <property type="entry name" value="Terpenoid_cyclase/PrenylTrfase"/>
</dbReference>
<gene>
    <name evidence="4" type="ORF">GCM10010468_27940</name>
</gene>
<proteinExistence type="predicted"/>
<keyword evidence="2" id="KW-0812">Transmembrane</keyword>
<evidence type="ECO:0000313" key="4">
    <source>
        <dbReference type="EMBL" id="GAA3210154.1"/>
    </source>
</evidence>
<sequence>MILDIRELADHLAVSTETLRDYYRATTDGTGGGWYHELGRPPAATATAVALACFVDKGDPIDHLDQALRFLRSRQREDGGWATATHGEVPVVEATAWIAWCLSRARCELTPGAPDLASAARWLTAHQNPDGGWGSRRGNPSRTWLTCLALRALGLLDPHSAAVADGIGWLLDRRLTAGGARVWGMTEDGGPTLTHTAFALLTLAELRPLETDEHLRAFRWLAERVEANPRDLHRWIETYTAADDGHQWRLNLWHFGLPIAVSALLHHPEGPPSTLLGRAVARLLRVPPGTHVWGDETGPPTRLSLWSLWWSLQALSGVYRFPLFRRDDLVVWVRDAVIIRRGPARRRPLFTFLPGLWSQGLGLLLARFWAYVTVALLAAVLAAGAIAGLWEWDLFWSGLIIPVLLIPLQEGIKRRGG</sequence>
<dbReference type="Pfam" id="PF00432">
    <property type="entry name" value="Prenyltrans"/>
    <property type="match status" value="1"/>
</dbReference>
<keyword evidence="5" id="KW-1185">Reference proteome</keyword>
<organism evidence="4 5">
    <name type="scientific">Actinocorallia longicatena</name>
    <dbReference type="NCBI Taxonomy" id="111803"/>
    <lineage>
        <taxon>Bacteria</taxon>
        <taxon>Bacillati</taxon>
        <taxon>Actinomycetota</taxon>
        <taxon>Actinomycetes</taxon>
        <taxon>Streptosporangiales</taxon>
        <taxon>Thermomonosporaceae</taxon>
        <taxon>Actinocorallia</taxon>
    </lineage>
</organism>
<dbReference type="Gene3D" id="1.50.10.20">
    <property type="match status" value="2"/>
</dbReference>
<evidence type="ECO:0000313" key="5">
    <source>
        <dbReference type="Proteomes" id="UP001501237"/>
    </source>
</evidence>
<comment type="caution">
    <text evidence="4">The sequence shown here is derived from an EMBL/GenBank/DDBJ whole genome shotgun (WGS) entry which is preliminary data.</text>
</comment>